<dbReference type="InterPro" id="IPR027417">
    <property type="entry name" value="P-loop_NTPase"/>
</dbReference>
<organism evidence="1 2">
    <name type="scientific">Sporothrix schenckii (strain ATCC 58251 / de Perez 2211183)</name>
    <name type="common">Rose-picker's disease fungus</name>
    <dbReference type="NCBI Taxonomy" id="1391915"/>
    <lineage>
        <taxon>Eukaryota</taxon>
        <taxon>Fungi</taxon>
        <taxon>Dikarya</taxon>
        <taxon>Ascomycota</taxon>
        <taxon>Pezizomycotina</taxon>
        <taxon>Sordariomycetes</taxon>
        <taxon>Sordariomycetidae</taxon>
        <taxon>Ophiostomatales</taxon>
        <taxon>Ophiostomataceae</taxon>
        <taxon>Sporothrix</taxon>
    </lineage>
</organism>
<dbReference type="Proteomes" id="UP000018087">
    <property type="component" value="Unassembled WGS sequence"/>
</dbReference>
<dbReference type="AlphaFoldDB" id="U7PJ22"/>
<evidence type="ECO:0008006" key="3">
    <source>
        <dbReference type="Google" id="ProtNLM"/>
    </source>
</evidence>
<dbReference type="Gene3D" id="3.40.50.300">
    <property type="entry name" value="P-loop containing nucleotide triphosphate hydrolases"/>
    <property type="match status" value="1"/>
</dbReference>
<dbReference type="HOGENOM" id="CLU_1939487_0_0_1"/>
<dbReference type="SUPFAM" id="SSF52540">
    <property type="entry name" value="P-loop containing nucleoside triphosphate hydrolases"/>
    <property type="match status" value="1"/>
</dbReference>
<dbReference type="OrthoDB" id="6161812at2759"/>
<evidence type="ECO:0000313" key="2">
    <source>
        <dbReference type="Proteomes" id="UP000018087"/>
    </source>
</evidence>
<proteinExistence type="predicted"/>
<dbReference type="EMBL" id="KI440853">
    <property type="protein sequence ID" value="ERS95532.1"/>
    <property type="molecule type" value="Genomic_DNA"/>
</dbReference>
<accession>U7PJ22</accession>
<reference evidence="2" key="1">
    <citation type="journal article" date="2014" name="Genome Announc.">
        <title>Genome sequence of the pathogenic fungus Sporothrix schenckii (ATCC 58251).</title>
        <authorList>
            <person name="Cuomo C.A."/>
            <person name="Rodriguez-Del Valle N."/>
            <person name="Perez-Sanchez L."/>
            <person name="Abouelleil A."/>
            <person name="Goldberg J."/>
            <person name="Young S."/>
            <person name="Zeng Q."/>
            <person name="Birren B.W."/>
        </authorList>
    </citation>
    <scope>NUCLEOTIDE SEQUENCE [LARGE SCALE GENOMIC DNA]</scope>
    <source>
        <strain evidence="2">ATCC 58251 / de Perez 2211183</strain>
    </source>
</reference>
<name>U7PJ22_SPOS1</name>
<sequence length="130" mass="14178">MPCYMRNAVKPNHKFVGRTDILAQIGRELLSADGGGFHSFSLSGFGGIGKTQIAIHYAFSRDAQFDAVFWVAADDPTRIDRGFYNIANALGLMPAADAKDVNACREKGSGQKGKGQGIAYSQWMRRGMRC</sequence>
<gene>
    <name evidence="1" type="ORF">HMPREF1624_08048</name>
</gene>
<protein>
    <recommendedName>
        <fullName evidence="3">NB-ARC domain-containing protein</fullName>
    </recommendedName>
</protein>
<dbReference type="STRING" id="1391915.U7PJ22"/>
<keyword evidence="2" id="KW-1185">Reference proteome</keyword>
<evidence type="ECO:0000313" key="1">
    <source>
        <dbReference type="EMBL" id="ERS95532.1"/>
    </source>
</evidence>